<keyword evidence="5 10" id="KW-0297">G-protein coupled receptor</keyword>
<dbReference type="GO" id="GO:0005000">
    <property type="term" value="F:vasopressin receptor activity"/>
    <property type="evidence" value="ECO:0007669"/>
    <property type="project" value="InterPro"/>
</dbReference>
<evidence type="ECO:0000313" key="13">
    <source>
        <dbReference type="EMBL" id="KAF7492610.1"/>
    </source>
</evidence>
<feature type="compositionally biased region" description="Low complexity" evidence="11">
    <location>
        <begin position="596"/>
        <end position="608"/>
    </location>
</feature>
<sequence length="1430" mass="163559">MANLIDQSIANNLEQSSTTSSSSSSPASFHSTTIISTSIDLNPSIFEHQNGSTKNLLQTNNDNELTMPMMMMMVTEFSSIISSADESYSTSATTTSVTQSSFIERMHYIKIALLALMFILILCGNTFVLIALNNRKLRKNRMYFFLAHLSIADLVTGFFNVLPQLAWEAAKRFYGGNFLCKTIKFLQILGPYLSSYVLVMTAIDRYQAICYPLSNSFATKNTRRSRWMIAIAWFISLSYCTPQCFIFSYQRVSYETDDYECWGTFQQPWMSKVYVTWYAISVFIVPFLILLWTHYFICREIWINWQSKRQSLLAKNSVVRRTALANSNSINSNHHHHHHHHLNLHQKSSNDSNQNENHSNLALEHNNLLEDEIEISPPKFSSVWSKNRLGAQIQNNFTVQQINFNEFFRSRLIGKLKTSKAINLSTSDRISLDDVDCNDLSQRCDQNDLVLQNDEIDLNQSDCGWTRFYYFKRLQPMDQTITTTATINRSSIERRKRKQNHDNHHNHQSSTIPISIEKCSKTKQANKIKSNAFKHRLLRLHHDYRPSSSSSSSKVKSSPPPPPPLAPSSTSARTSSRVVQNQLITKNDDNLKSESDNNNNNNNSNSNNLQKNLSLCELSSLVKESSVNRIRLDCAFDNSIQNLESNEENKEDREVIQESTKMSDGHLVDVRQSPTLSSKSMLSKRLTKSDIALLMRKQSKRFAKHRSFHYANGSSILTSSLFPSKSSSPLSSSSSSSSFLLSFRSQYDRIIADDYVDDGDHCDFVNNNKKRKLPYSKNEQLKSLKTFSPSVRKTISVDFLNDRYDLKRIRKKLAQNLDGTNFVTIDTINFIDDYENRTIKSMRQSSECFEINKSMKHSNDLSSSLRFHHQHHHHHNNNNSDNHSNHRKFKFVENGLDIRDDLGRREQTKNSDHKYNDVDGDLNHHRHQINRRHSNEIDPNKIVFNSLSDPCCCHSTNLDRKQKFETFSISMRTKSSTLPSSFFTSSASTSLPMKDGSLKETKILEQSIKTNSNRKSFRTETKKQKQKSSHEDLEKERRNSLRKNSNESRPKKPNKSESGESDPIQCYRKTLTDQANLVKGYDDSVASVETDLEKIQRNQNTQKIDKKNYNHNSHNRDDTSGGGSLKASKSSNGTKSLIEKLNSIQLIQKSSNLDRSDSEVLLNSDRSITIGRKLEPNKSFHANDPRRFSAIDVSHYNLQRRPPQPKRLNNSNPRIHSMHGLTRAKIKTVKITLVIITCYVLCSTPFICVQLWAELWPNAQESSIYKGPVIAILMLLPSLNSCVNPWIYIYFNPNLIALLCQFFKLKSSTEETTSKSFTMNQDVNVASTATTAQASPLLTTSTVAYGHHHHHHHQHHQHNLHQNQQQQQIHSILTNQKSSKKFANELLEYSSLVDFHHHRASLQNPITTIPSTSSVGHLGGCTSSKNSNQI</sequence>
<evidence type="ECO:0000256" key="9">
    <source>
        <dbReference type="ARBA" id="ARBA00023224"/>
    </source>
</evidence>
<evidence type="ECO:0000313" key="15">
    <source>
        <dbReference type="Proteomes" id="UP000070412"/>
    </source>
</evidence>
<dbReference type="PROSITE" id="PS00237">
    <property type="entry name" value="G_PROTEIN_RECEP_F1_1"/>
    <property type="match status" value="1"/>
</dbReference>
<dbReference type="InterPro" id="IPR017452">
    <property type="entry name" value="GPCR_Rhodpsn_7TM"/>
</dbReference>
<proteinExistence type="inferred from homology"/>
<evidence type="ECO:0000256" key="6">
    <source>
        <dbReference type="ARBA" id="ARBA00023136"/>
    </source>
</evidence>
<dbReference type="Proteomes" id="UP000070412">
    <property type="component" value="Unassembled WGS sequence"/>
</dbReference>
<dbReference type="PANTHER" id="PTHR24241">
    <property type="entry name" value="NEUROPEPTIDE RECEPTOR-RELATED G-PROTEIN COUPLED RECEPTOR"/>
    <property type="match status" value="1"/>
</dbReference>
<keyword evidence="2" id="KW-1003">Cell membrane</keyword>
<feature type="domain" description="G-protein coupled receptors family 1 profile" evidence="12">
    <location>
        <begin position="124"/>
        <end position="301"/>
    </location>
</feature>
<reference evidence="15" key="1">
    <citation type="journal article" date="2020" name="PLoS Negl. Trop. Dis.">
        <title>High-quality nuclear genome for Sarcoptes scabiei-A critical resource for a neglected parasite.</title>
        <authorList>
            <person name="Korhonen P.K."/>
            <person name="Gasser R.B."/>
            <person name="Ma G."/>
            <person name="Wang T."/>
            <person name="Stroehlein A.J."/>
            <person name="Young N.D."/>
            <person name="Ang C.S."/>
            <person name="Fernando D.D."/>
            <person name="Lu H.C."/>
            <person name="Taylor S."/>
            <person name="Reynolds S.L."/>
            <person name="Mofiz E."/>
            <person name="Najaraj S.H."/>
            <person name="Gowda H."/>
            <person name="Madugundu A."/>
            <person name="Renuse S."/>
            <person name="Holt D."/>
            <person name="Pandey A."/>
            <person name="Papenfuss A.T."/>
            <person name="Fischer K."/>
        </authorList>
    </citation>
    <scope>NUCLEOTIDE SEQUENCE [LARGE SCALE GENOMIC DNA]</scope>
</reference>
<dbReference type="PANTHER" id="PTHR24241:SF161">
    <property type="entry name" value="G-PROTEIN COUPLED RECEPTORS FAMILY 1 PROFILE DOMAIN-CONTAINING PROTEIN"/>
    <property type="match status" value="1"/>
</dbReference>
<reference evidence="13" key="2">
    <citation type="submission" date="2020-01" db="EMBL/GenBank/DDBJ databases">
        <authorList>
            <person name="Korhonen P.K.K."/>
            <person name="Guangxu M.G."/>
            <person name="Wang T.W."/>
            <person name="Stroehlein A.J.S."/>
            <person name="Young N.D."/>
            <person name="Ang C.-S.A."/>
            <person name="Fernando D.W.F."/>
            <person name="Lu H.L."/>
            <person name="Taylor S.T."/>
            <person name="Ehtesham M.E.M."/>
            <person name="Najaraj S.H.N."/>
            <person name="Harsha G.H.G."/>
            <person name="Madugundu A.M."/>
            <person name="Renuse S.R."/>
            <person name="Holt D.H."/>
            <person name="Pandey A.P."/>
            <person name="Papenfuss A.P."/>
            <person name="Gasser R.B.G."/>
            <person name="Fischer K.F."/>
        </authorList>
    </citation>
    <scope>NUCLEOTIDE SEQUENCE</scope>
    <source>
        <strain evidence="13">SSS_KF_BRIS2020</strain>
    </source>
</reference>
<comment type="caution">
    <text evidence="10">Lacks conserved residue(s) required for the propagation of feature annotation.</text>
</comment>
<keyword evidence="7 10" id="KW-0675">Receptor</keyword>
<keyword evidence="6 10" id="KW-0472">Membrane</keyword>
<feature type="compositionally biased region" description="Basic residues" evidence="11">
    <location>
        <begin position="333"/>
        <end position="344"/>
    </location>
</feature>
<dbReference type="InterPro" id="IPR001817">
    <property type="entry name" value="Vasoprsn_rcpt"/>
</dbReference>
<feature type="compositionally biased region" description="Basic residues" evidence="11">
    <location>
        <begin position="1346"/>
        <end position="1359"/>
    </location>
</feature>
<dbReference type="GO" id="GO:0032870">
    <property type="term" value="P:cellular response to hormone stimulus"/>
    <property type="evidence" value="ECO:0007669"/>
    <property type="project" value="TreeGrafter"/>
</dbReference>
<feature type="compositionally biased region" description="Low complexity" evidence="11">
    <location>
        <begin position="546"/>
        <end position="557"/>
    </location>
</feature>
<feature type="compositionally biased region" description="Basic and acidic residues" evidence="11">
    <location>
        <begin position="1017"/>
        <end position="1058"/>
    </location>
</feature>
<keyword evidence="3 10" id="KW-0812">Transmembrane</keyword>
<dbReference type="OrthoDB" id="5987909at2759"/>
<feature type="compositionally biased region" description="Basic residues" evidence="11">
    <location>
        <begin position="866"/>
        <end position="876"/>
    </location>
</feature>
<feature type="transmembrane region" description="Helical" evidence="10">
    <location>
        <begin position="108"/>
        <end position="132"/>
    </location>
</feature>
<evidence type="ECO:0000256" key="8">
    <source>
        <dbReference type="ARBA" id="ARBA00023180"/>
    </source>
</evidence>
<dbReference type="EnsemblMetazoa" id="SSS_5599s_mrna">
    <property type="protein sequence ID" value="KAF7492610.1"/>
    <property type="gene ID" value="SSS_5599"/>
</dbReference>
<dbReference type="PRINTS" id="PR00237">
    <property type="entry name" value="GPCRRHODOPSN"/>
</dbReference>
<feature type="region of interest" description="Disordered" evidence="11">
    <location>
        <begin position="1346"/>
        <end position="1369"/>
    </location>
</feature>
<feature type="transmembrane region" description="Helical" evidence="10">
    <location>
        <begin position="227"/>
        <end position="249"/>
    </location>
</feature>
<keyword evidence="8 10" id="KW-0325">Glycoprotein</keyword>
<feature type="region of interest" description="Disordered" evidence="11">
    <location>
        <begin position="1093"/>
        <end position="1132"/>
    </location>
</feature>
<feature type="region of interest" description="Disordered" evidence="11">
    <location>
        <begin position="1406"/>
        <end position="1430"/>
    </location>
</feature>
<evidence type="ECO:0000256" key="7">
    <source>
        <dbReference type="ARBA" id="ARBA00023170"/>
    </source>
</evidence>
<feature type="compositionally biased region" description="Basic and acidic residues" evidence="11">
    <location>
        <begin position="1103"/>
        <end position="1119"/>
    </location>
</feature>
<feature type="transmembrane region" description="Helical" evidence="10">
    <location>
        <begin position="144"/>
        <end position="165"/>
    </location>
</feature>
<name>A0A834R9K1_SARSC</name>
<feature type="region of interest" description="Disordered" evidence="11">
    <location>
        <begin position="903"/>
        <end position="922"/>
    </location>
</feature>
<evidence type="ECO:0000313" key="14">
    <source>
        <dbReference type="EnsemblMetazoa" id="KAF7492610.1"/>
    </source>
</evidence>
<feature type="compositionally biased region" description="Basic and acidic residues" evidence="11">
    <location>
        <begin position="647"/>
        <end position="664"/>
    </location>
</feature>
<evidence type="ECO:0000256" key="5">
    <source>
        <dbReference type="ARBA" id="ARBA00023040"/>
    </source>
</evidence>
<dbReference type="Pfam" id="PF00001">
    <property type="entry name" value="7tm_1"/>
    <property type="match status" value="2"/>
</dbReference>
<organism evidence="13">
    <name type="scientific">Sarcoptes scabiei</name>
    <name type="common">Itch mite</name>
    <name type="synonym">Acarus scabiei</name>
    <dbReference type="NCBI Taxonomy" id="52283"/>
    <lineage>
        <taxon>Eukaryota</taxon>
        <taxon>Metazoa</taxon>
        <taxon>Ecdysozoa</taxon>
        <taxon>Arthropoda</taxon>
        <taxon>Chelicerata</taxon>
        <taxon>Arachnida</taxon>
        <taxon>Acari</taxon>
        <taxon>Acariformes</taxon>
        <taxon>Sarcoptiformes</taxon>
        <taxon>Astigmata</taxon>
        <taxon>Psoroptidia</taxon>
        <taxon>Sarcoptoidea</taxon>
        <taxon>Sarcoptidae</taxon>
        <taxon>Sarcoptinae</taxon>
        <taxon>Sarcoptes</taxon>
    </lineage>
</organism>
<dbReference type="GO" id="GO:0005886">
    <property type="term" value="C:plasma membrane"/>
    <property type="evidence" value="ECO:0007669"/>
    <property type="project" value="UniProtKB-SubCell"/>
</dbReference>
<keyword evidence="9 10" id="KW-0807">Transducer</keyword>
<dbReference type="PROSITE" id="PS50262">
    <property type="entry name" value="G_PROTEIN_RECEP_F1_2"/>
    <property type="match status" value="2"/>
</dbReference>
<dbReference type="InterPro" id="IPR000276">
    <property type="entry name" value="GPCR_Rhodpsn"/>
</dbReference>
<evidence type="ECO:0000259" key="12">
    <source>
        <dbReference type="PROSITE" id="PS50262"/>
    </source>
</evidence>
<feature type="compositionally biased region" description="Low complexity" evidence="11">
    <location>
        <begin position="567"/>
        <end position="578"/>
    </location>
</feature>
<feature type="compositionally biased region" description="Low complexity" evidence="11">
    <location>
        <begin position="1360"/>
        <end position="1369"/>
    </location>
</feature>
<dbReference type="SUPFAM" id="SSF81321">
    <property type="entry name" value="Family A G protein-coupled receptor-like"/>
    <property type="match status" value="2"/>
</dbReference>
<feature type="transmembrane region" description="Helical" evidence="10">
    <location>
        <begin position="275"/>
        <end position="298"/>
    </location>
</feature>
<accession>A0A834R9K1</accession>
<reference evidence="14" key="3">
    <citation type="submission" date="2022-06" db="UniProtKB">
        <authorList>
            <consortium name="EnsemblMetazoa"/>
        </authorList>
    </citation>
    <scope>IDENTIFICATION</scope>
</reference>
<evidence type="ECO:0000256" key="3">
    <source>
        <dbReference type="ARBA" id="ARBA00022692"/>
    </source>
</evidence>
<dbReference type="EMBL" id="WVUK01000056">
    <property type="protein sequence ID" value="KAF7492610.1"/>
    <property type="molecule type" value="Genomic_DNA"/>
</dbReference>
<comment type="subcellular location">
    <subcellularLocation>
        <location evidence="1 10">Cell membrane</location>
        <topology evidence="1 10">Multi-pass membrane protein</topology>
    </subcellularLocation>
</comment>
<feature type="domain" description="G-protein coupled receptors family 1 profile" evidence="12">
    <location>
        <begin position="1223"/>
        <end position="1288"/>
    </location>
</feature>
<feature type="region of interest" description="Disordered" evidence="11">
    <location>
        <begin position="975"/>
        <end position="1065"/>
    </location>
</feature>
<feature type="region of interest" description="Disordered" evidence="11">
    <location>
        <begin position="860"/>
        <end position="886"/>
    </location>
</feature>
<keyword evidence="4 10" id="KW-1133">Transmembrane helix</keyword>
<dbReference type="Gene3D" id="1.20.1070.10">
    <property type="entry name" value="Rhodopsin 7-helix transmembrane proteins"/>
    <property type="match status" value="2"/>
</dbReference>
<feature type="region of interest" description="Disordered" evidence="11">
    <location>
        <begin position="645"/>
        <end position="664"/>
    </location>
</feature>
<dbReference type="GO" id="GO:0042277">
    <property type="term" value="F:peptide binding"/>
    <property type="evidence" value="ECO:0007669"/>
    <property type="project" value="TreeGrafter"/>
</dbReference>
<feature type="compositionally biased region" description="Basic and acidic residues" evidence="11">
    <location>
        <begin position="586"/>
        <end position="595"/>
    </location>
</feature>
<feature type="region of interest" description="Disordered" evidence="11">
    <location>
        <begin position="485"/>
        <end position="523"/>
    </location>
</feature>
<protein>
    <submittedName>
        <fullName evidence="13">Vasopressin V1a receptor</fullName>
    </submittedName>
</protein>
<feature type="region of interest" description="Disordered" evidence="11">
    <location>
        <begin position="544"/>
        <end position="608"/>
    </location>
</feature>
<evidence type="ECO:0000256" key="10">
    <source>
        <dbReference type="RuleBase" id="RU046427"/>
    </source>
</evidence>
<evidence type="ECO:0000256" key="4">
    <source>
        <dbReference type="ARBA" id="ARBA00022989"/>
    </source>
</evidence>
<evidence type="ECO:0000256" key="1">
    <source>
        <dbReference type="ARBA" id="ARBA00004651"/>
    </source>
</evidence>
<dbReference type="CDD" id="cd15196">
    <property type="entry name" value="7tmA_Vasopressin_Oxytocin"/>
    <property type="match status" value="1"/>
</dbReference>
<dbReference type="PRINTS" id="PR00896">
    <property type="entry name" value="VASOPRESSINR"/>
</dbReference>
<feature type="compositionally biased region" description="Low complexity" evidence="11">
    <location>
        <begin position="975"/>
        <end position="992"/>
    </location>
</feature>
<evidence type="ECO:0000256" key="11">
    <source>
        <dbReference type="SAM" id="MobiDB-lite"/>
    </source>
</evidence>
<keyword evidence="15" id="KW-1185">Reference proteome</keyword>
<comment type="similarity">
    <text evidence="10">Belongs to the G-protein coupled receptor 1 family. Vasopressin/oxytocin receptor subfamily.</text>
</comment>
<gene>
    <name evidence="13" type="ORF">SSS_5599</name>
</gene>
<evidence type="ECO:0000256" key="2">
    <source>
        <dbReference type="ARBA" id="ARBA00022475"/>
    </source>
</evidence>
<feature type="region of interest" description="Disordered" evidence="11">
    <location>
        <begin position="333"/>
        <end position="358"/>
    </location>
</feature>